<organism evidence="2 3">
    <name type="scientific">Gordonia sihwensis NBRC 108236</name>
    <dbReference type="NCBI Taxonomy" id="1223544"/>
    <lineage>
        <taxon>Bacteria</taxon>
        <taxon>Bacillati</taxon>
        <taxon>Actinomycetota</taxon>
        <taxon>Actinomycetes</taxon>
        <taxon>Mycobacteriales</taxon>
        <taxon>Gordoniaceae</taxon>
        <taxon>Gordonia</taxon>
    </lineage>
</organism>
<sequence>MTTTTSTPVAPQTVPPLPADLDHALRRLKLASIRRSAPEVLLTAKTQRWTPEEVLRTLVETEIAARDASNIRNRLKAAGFPVTKTLESFDVAASSIPANTFEYLSSLEWVRAQHNVALIGPAGTGKSHTLIGLGIAAVHAGHKVRYFTAADLVETLYRGLADNTVGRTIDTLLRQDLLI</sequence>
<feature type="non-terminal residue" evidence="2">
    <location>
        <position position="179"/>
    </location>
</feature>
<dbReference type="AlphaFoldDB" id="L7LSB7"/>
<evidence type="ECO:0000313" key="2">
    <source>
        <dbReference type="EMBL" id="GAC62933.1"/>
    </source>
</evidence>
<protein>
    <submittedName>
        <fullName evidence="2">Transposition helper protein</fullName>
    </submittedName>
</protein>
<gene>
    <name evidence="2" type="primary">istB</name>
    <name evidence="2" type="ORF">GSI01S_55_00010</name>
</gene>
<dbReference type="Proteomes" id="UP000035083">
    <property type="component" value="Unassembled WGS sequence"/>
</dbReference>
<feature type="domain" description="IstB-like ATP-binding" evidence="1">
    <location>
        <begin position="25"/>
        <end position="179"/>
    </location>
</feature>
<name>L7LSB7_9ACTN</name>
<dbReference type="Gene3D" id="3.40.50.300">
    <property type="entry name" value="P-loop containing nucleotide triphosphate hydrolases"/>
    <property type="match status" value="1"/>
</dbReference>
<dbReference type="InterPro" id="IPR002611">
    <property type="entry name" value="IstB_ATP-bd"/>
</dbReference>
<dbReference type="GO" id="GO:0006260">
    <property type="term" value="P:DNA replication"/>
    <property type="evidence" value="ECO:0007669"/>
    <property type="project" value="TreeGrafter"/>
</dbReference>
<dbReference type="RefSeq" id="WP_006898366.1">
    <property type="nucleotide sequence ID" value="NZ_BANU01000055.1"/>
</dbReference>
<evidence type="ECO:0000259" key="1">
    <source>
        <dbReference type="Pfam" id="PF01695"/>
    </source>
</evidence>
<dbReference type="Pfam" id="PF01695">
    <property type="entry name" value="IstB_IS21"/>
    <property type="match status" value="1"/>
</dbReference>
<evidence type="ECO:0000313" key="3">
    <source>
        <dbReference type="Proteomes" id="UP000035083"/>
    </source>
</evidence>
<dbReference type="GO" id="GO:0005524">
    <property type="term" value="F:ATP binding"/>
    <property type="evidence" value="ECO:0007669"/>
    <property type="project" value="InterPro"/>
</dbReference>
<dbReference type="InterPro" id="IPR027417">
    <property type="entry name" value="P-loop_NTPase"/>
</dbReference>
<dbReference type="eggNOG" id="COG1484">
    <property type="taxonomic scope" value="Bacteria"/>
</dbReference>
<proteinExistence type="predicted"/>
<accession>L7LSB7</accession>
<dbReference type="EMBL" id="BANU01000055">
    <property type="protein sequence ID" value="GAC62933.1"/>
    <property type="molecule type" value="Genomic_DNA"/>
</dbReference>
<dbReference type="SUPFAM" id="SSF52540">
    <property type="entry name" value="P-loop containing nucleoside triphosphate hydrolases"/>
    <property type="match status" value="1"/>
</dbReference>
<dbReference type="PANTHER" id="PTHR30050">
    <property type="entry name" value="CHROMOSOMAL REPLICATION INITIATOR PROTEIN DNAA"/>
    <property type="match status" value="1"/>
</dbReference>
<keyword evidence="3" id="KW-1185">Reference proteome</keyword>
<dbReference type="PANTHER" id="PTHR30050:SF4">
    <property type="entry name" value="ATP-BINDING PROTEIN RV3427C IN INSERTION SEQUENCE-RELATED"/>
    <property type="match status" value="1"/>
</dbReference>
<comment type="caution">
    <text evidence="2">The sequence shown here is derived from an EMBL/GenBank/DDBJ whole genome shotgun (WGS) entry which is preliminary data.</text>
</comment>
<reference evidence="2 3" key="1">
    <citation type="submission" date="2012-12" db="EMBL/GenBank/DDBJ databases">
        <title>Whole genome shotgun sequence of Gordonia sihwensis NBRC 108236.</title>
        <authorList>
            <person name="Yoshida I."/>
            <person name="Hosoyama A."/>
            <person name="Tsuchikane K."/>
            <person name="Ando Y."/>
            <person name="Baba S."/>
            <person name="Ohji S."/>
            <person name="Hamada M."/>
            <person name="Tamura T."/>
            <person name="Yamazoe A."/>
            <person name="Yamazaki S."/>
            <person name="Fujita N."/>
        </authorList>
    </citation>
    <scope>NUCLEOTIDE SEQUENCE [LARGE SCALE GENOMIC DNA]</scope>
    <source>
        <strain evidence="2 3">NBRC 108236</strain>
    </source>
</reference>